<dbReference type="Proteomes" id="UP000435059">
    <property type="component" value="Unassembled WGS sequence"/>
</dbReference>
<keyword evidence="4" id="KW-1185">Reference proteome</keyword>
<proteinExistence type="predicted"/>
<dbReference type="Pfam" id="PF16407">
    <property type="entry name" value="PKD_2"/>
    <property type="match status" value="1"/>
</dbReference>
<evidence type="ECO:0000313" key="1">
    <source>
        <dbReference type="EMBL" id="KAB6082346.1"/>
    </source>
</evidence>
<dbReference type="EMBL" id="FOUM01000041">
    <property type="protein sequence ID" value="SFN65761.1"/>
    <property type="molecule type" value="Genomic_DNA"/>
</dbReference>
<sequence>MKKLIIYSLLLFIVTGFYSCLDDKNNFDYKQVNELDGEILNIDIAGYEVNVGEELTISPTFKFTIDKENPDVSYEWYLDGKKLDVTTPSYTFSSDKYGIYELTYAVVDNKTGVKFSLSTKITVTSAYLKGWAILSDMNGRSALSFIKVKTVKKLYYDSDGREAYKDSIVYEEVEKDIIPDLGTEPLRLLESTGYWDLAYQDLNSGEEVLYDELVVMQGSKWVELNGNSLMKSVYTEEEFNGDIPDDFSPVDAVMTYSSKFLFNQNGYIYYNQRAVANDFHAGFYLSDPIWGGTRFKKMYGIQKFNDYMRTIPVLTTDNSLQYIWDGGLTYEFPTIHMNTLMYSGNVYEIVDDEGKGDSRFQNMEYEIINMLPASTEKDDWYDTCMPRWVALLKKDGNYFLRNFSLDTYYVNPPVKVGDYFEKNIKSEMFADYKDMVVFQNKRYVVIANGAELWYCSTTDEGDSGIKIKLEDGDALPGEIVSLSYLDINFNTEKEPVNGHLGVAFANGEFRIYEVIEQKAGDTATEVTLKKLYPNKVSNLQGDNKFGTIVDAIYKFGDCLKITVFK</sequence>
<reference evidence="1 4" key="2">
    <citation type="journal article" date="2019" name="Nat. Med.">
        <title>A library of human gut bacterial isolates paired with longitudinal multiomics data enables mechanistic microbiome research.</title>
        <authorList>
            <person name="Poyet M."/>
            <person name="Groussin M."/>
            <person name="Gibbons S.M."/>
            <person name="Avila-Pacheco J."/>
            <person name="Jiang X."/>
            <person name="Kearney S.M."/>
            <person name="Perrotta A.R."/>
            <person name="Berdy B."/>
            <person name="Zhao S."/>
            <person name="Lieberman T.D."/>
            <person name="Swanson P.K."/>
            <person name="Smith M."/>
            <person name="Roesemann S."/>
            <person name="Alexander J.E."/>
            <person name="Rich S.A."/>
            <person name="Livny J."/>
            <person name="Vlamakis H."/>
            <person name="Clish C."/>
            <person name="Bullock K."/>
            <person name="Deik A."/>
            <person name="Scott J."/>
            <person name="Pierce K.A."/>
            <person name="Xavier R.J."/>
            <person name="Alm E.J."/>
        </authorList>
    </citation>
    <scope>NUCLEOTIDE SEQUENCE [LARGE SCALE GENOMIC DNA]</scope>
    <source>
        <strain evidence="1 4">BIOML-A74</strain>
    </source>
</reference>
<gene>
    <name evidence="1" type="ORF">GA574_22350</name>
    <name evidence="2" type="ORF">SAMN05216250_14135</name>
</gene>
<protein>
    <submittedName>
        <fullName evidence="2">PKD-like family protein</fullName>
    </submittedName>
</protein>
<dbReference type="InterPro" id="IPR032183">
    <property type="entry name" value="PKD-like"/>
</dbReference>
<reference evidence="2 3" key="1">
    <citation type="submission" date="2016-10" db="EMBL/GenBank/DDBJ databases">
        <authorList>
            <person name="de Groot N.N."/>
        </authorList>
    </citation>
    <scope>NUCLEOTIDE SEQUENCE [LARGE SCALE GENOMIC DNA]</scope>
    <source>
        <strain evidence="2 3">NLAE-zl-C202</strain>
    </source>
</reference>
<organism evidence="2 3">
    <name type="scientific">Bacteroides xylanisolvens</name>
    <dbReference type="NCBI Taxonomy" id="371601"/>
    <lineage>
        <taxon>Bacteria</taxon>
        <taxon>Pseudomonadati</taxon>
        <taxon>Bacteroidota</taxon>
        <taxon>Bacteroidia</taxon>
        <taxon>Bacteroidales</taxon>
        <taxon>Bacteroidaceae</taxon>
        <taxon>Bacteroides</taxon>
    </lineage>
</organism>
<accession>A0A1I5ATK9</accession>
<dbReference type="Proteomes" id="UP000183766">
    <property type="component" value="Unassembled WGS sequence"/>
</dbReference>
<evidence type="ECO:0000313" key="4">
    <source>
        <dbReference type="Proteomes" id="UP000435059"/>
    </source>
</evidence>
<dbReference type="PROSITE" id="PS51257">
    <property type="entry name" value="PROKAR_LIPOPROTEIN"/>
    <property type="match status" value="1"/>
</dbReference>
<dbReference type="AlphaFoldDB" id="A0A1I5ATK9"/>
<dbReference type="RefSeq" id="WP_009041174.1">
    <property type="nucleotide sequence ID" value="NZ_CP042282.1"/>
</dbReference>
<name>A0A1I5ATK9_9BACE</name>
<evidence type="ECO:0000313" key="3">
    <source>
        <dbReference type="Proteomes" id="UP000183766"/>
    </source>
</evidence>
<evidence type="ECO:0000313" key="2">
    <source>
        <dbReference type="EMBL" id="SFN65761.1"/>
    </source>
</evidence>
<dbReference type="EMBL" id="WDES01000050">
    <property type="protein sequence ID" value="KAB6082346.1"/>
    <property type="molecule type" value="Genomic_DNA"/>
</dbReference>